<dbReference type="Proteomes" id="UP000199652">
    <property type="component" value="Unassembled WGS sequence"/>
</dbReference>
<dbReference type="GO" id="GO:0036222">
    <property type="term" value="F:XTP diphosphatase activity"/>
    <property type="evidence" value="ECO:0007669"/>
    <property type="project" value="UniProtKB-UniRule"/>
</dbReference>
<dbReference type="STRING" id="1528.SAMN04488579_10227"/>
<organism evidence="12 13">
    <name type="scientific">Eubacterium barkeri</name>
    <name type="common">Clostridium barkeri</name>
    <dbReference type="NCBI Taxonomy" id="1528"/>
    <lineage>
        <taxon>Bacteria</taxon>
        <taxon>Bacillati</taxon>
        <taxon>Bacillota</taxon>
        <taxon>Clostridia</taxon>
        <taxon>Eubacteriales</taxon>
        <taxon>Eubacteriaceae</taxon>
        <taxon>Eubacterium</taxon>
    </lineage>
</organism>
<dbReference type="AlphaFoldDB" id="A0A1H3BF27"/>
<dbReference type="CDD" id="cd00515">
    <property type="entry name" value="HAM1"/>
    <property type="match status" value="1"/>
</dbReference>
<comment type="subunit">
    <text evidence="2 10">Homodimer.</text>
</comment>
<dbReference type="InterPro" id="IPR020922">
    <property type="entry name" value="dITP/XTP_pyrophosphatase"/>
</dbReference>
<protein>
    <recommendedName>
        <fullName evidence="10">dITP/XTP pyrophosphatase</fullName>
        <ecNumber evidence="10">3.6.1.66</ecNumber>
    </recommendedName>
    <alternativeName>
        <fullName evidence="10">Non-canonical purine NTP pyrophosphatase</fullName>
    </alternativeName>
    <alternativeName>
        <fullName evidence="10">Non-standard purine NTP pyrophosphatase</fullName>
    </alternativeName>
    <alternativeName>
        <fullName evidence="10">Nucleoside-triphosphate diphosphatase</fullName>
    </alternativeName>
    <alternativeName>
        <fullName evidence="10">Nucleoside-triphosphate pyrophosphatase</fullName>
        <shortName evidence="10">NTPase</shortName>
    </alternativeName>
</protein>
<dbReference type="GO" id="GO:0046872">
    <property type="term" value="F:metal ion binding"/>
    <property type="evidence" value="ECO:0007669"/>
    <property type="project" value="UniProtKB-KW"/>
</dbReference>
<feature type="binding site" evidence="10">
    <location>
        <begin position="8"/>
        <end position="13"/>
    </location>
    <ligand>
        <name>substrate</name>
    </ligand>
</feature>
<keyword evidence="7 10" id="KW-0546">Nucleotide metabolism</keyword>
<dbReference type="OrthoDB" id="9807456at2"/>
<dbReference type="PANTHER" id="PTHR11067">
    <property type="entry name" value="INOSINE TRIPHOSPHATE PYROPHOSPHATASE/HAM1 PROTEIN"/>
    <property type="match status" value="1"/>
</dbReference>
<name>A0A1H3BF27_EUBBA</name>
<feature type="binding site" evidence="10">
    <location>
        <begin position="154"/>
        <end position="157"/>
    </location>
    <ligand>
        <name>substrate</name>
    </ligand>
</feature>
<evidence type="ECO:0000256" key="1">
    <source>
        <dbReference type="ARBA" id="ARBA00008023"/>
    </source>
</evidence>
<keyword evidence="13" id="KW-1185">Reference proteome</keyword>
<dbReference type="NCBIfam" id="TIGR00042">
    <property type="entry name" value="RdgB/HAM1 family non-canonical purine NTP pyrophosphatase"/>
    <property type="match status" value="1"/>
</dbReference>
<dbReference type="Pfam" id="PF01725">
    <property type="entry name" value="Ham1p_like"/>
    <property type="match status" value="1"/>
</dbReference>
<dbReference type="GO" id="GO:0009146">
    <property type="term" value="P:purine nucleoside triphosphate catabolic process"/>
    <property type="evidence" value="ECO:0007669"/>
    <property type="project" value="UniProtKB-UniRule"/>
</dbReference>
<proteinExistence type="inferred from homology"/>
<dbReference type="GO" id="GO:0036220">
    <property type="term" value="F:ITP diphosphatase activity"/>
    <property type="evidence" value="ECO:0007669"/>
    <property type="project" value="UniProtKB-UniRule"/>
</dbReference>
<keyword evidence="3 10" id="KW-0479">Metal-binding</keyword>
<comment type="catalytic activity">
    <reaction evidence="9 10">
        <text>XTP + H2O = XMP + diphosphate + H(+)</text>
        <dbReference type="Rhea" id="RHEA:28610"/>
        <dbReference type="ChEBI" id="CHEBI:15377"/>
        <dbReference type="ChEBI" id="CHEBI:15378"/>
        <dbReference type="ChEBI" id="CHEBI:33019"/>
        <dbReference type="ChEBI" id="CHEBI:57464"/>
        <dbReference type="ChEBI" id="CHEBI:61314"/>
        <dbReference type="EC" id="3.6.1.66"/>
    </reaction>
</comment>
<keyword evidence="4 10" id="KW-0547">Nucleotide-binding</keyword>
<dbReference type="RefSeq" id="WP_090242692.1">
    <property type="nucleotide sequence ID" value="NZ_FNOU01000002.1"/>
</dbReference>
<feature type="active site" description="Proton acceptor" evidence="10">
    <location>
        <position position="71"/>
    </location>
</feature>
<comment type="catalytic activity">
    <reaction evidence="8 10">
        <text>dITP + H2O = dIMP + diphosphate + H(+)</text>
        <dbReference type="Rhea" id="RHEA:28342"/>
        <dbReference type="ChEBI" id="CHEBI:15377"/>
        <dbReference type="ChEBI" id="CHEBI:15378"/>
        <dbReference type="ChEBI" id="CHEBI:33019"/>
        <dbReference type="ChEBI" id="CHEBI:61194"/>
        <dbReference type="ChEBI" id="CHEBI:61382"/>
        <dbReference type="EC" id="3.6.1.66"/>
    </reaction>
</comment>
<gene>
    <name evidence="12" type="ORF">SAMN04488579_10227</name>
</gene>
<comment type="caution">
    <text evidence="10">Lacks conserved residue(s) required for the propagation of feature annotation.</text>
</comment>
<dbReference type="GO" id="GO:0000166">
    <property type="term" value="F:nucleotide binding"/>
    <property type="evidence" value="ECO:0007669"/>
    <property type="project" value="UniProtKB-KW"/>
</dbReference>
<dbReference type="InterPro" id="IPR002637">
    <property type="entry name" value="RdgB/HAM1"/>
</dbReference>
<feature type="binding site" evidence="10">
    <location>
        <position position="72"/>
    </location>
    <ligand>
        <name>substrate</name>
    </ligand>
</feature>
<evidence type="ECO:0000256" key="5">
    <source>
        <dbReference type="ARBA" id="ARBA00022801"/>
    </source>
</evidence>
<dbReference type="FunFam" id="3.90.950.10:FF:000001">
    <property type="entry name" value="dITP/XTP pyrophosphatase"/>
    <property type="match status" value="1"/>
</dbReference>
<dbReference type="EMBL" id="FNOU01000002">
    <property type="protein sequence ID" value="SDX39669.1"/>
    <property type="molecule type" value="Genomic_DNA"/>
</dbReference>
<comment type="catalytic activity">
    <reaction evidence="10">
        <text>ITP + H2O = IMP + diphosphate + H(+)</text>
        <dbReference type="Rhea" id="RHEA:29399"/>
        <dbReference type="ChEBI" id="CHEBI:15377"/>
        <dbReference type="ChEBI" id="CHEBI:15378"/>
        <dbReference type="ChEBI" id="CHEBI:33019"/>
        <dbReference type="ChEBI" id="CHEBI:58053"/>
        <dbReference type="ChEBI" id="CHEBI:61402"/>
        <dbReference type="EC" id="3.6.1.66"/>
    </reaction>
</comment>
<evidence type="ECO:0000256" key="10">
    <source>
        <dbReference type="HAMAP-Rule" id="MF_01405"/>
    </source>
</evidence>
<evidence type="ECO:0000256" key="11">
    <source>
        <dbReference type="RuleBase" id="RU003781"/>
    </source>
</evidence>
<dbReference type="GO" id="GO:0009117">
    <property type="term" value="P:nucleotide metabolic process"/>
    <property type="evidence" value="ECO:0007669"/>
    <property type="project" value="UniProtKB-KW"/>
</dbReference>
<dbReference type="InterPro" id="IPR029001">
    <property type="entry name" value="ITPase-like_fam"/>
</dbReference>
<evidence type="ECO:0000256" key="9">
    <source>
        <dbReference type="ARBA" id="ARBA00052017"/>
    </source>
</evidence>
<comment type="cofactor">
    <cofactor evidence="10">
        <name>Mg(2+)</name>
        <dbReference type="ChEBI" id="CHEBI:18420"/>
    </cofactor>
    <text evidence="10">Binds 1 Mg(2+) ion per subunit.</text>
</comment>
<dbReference type="GO" id="GO:0017111">
    <property type="term" value="F:ribonucleoside triphosphate phosphatase activity"/>
    <property type="evidence" value="ECO:0007669"/>
    <property type="project" value="InterPro"/>
</dbReference>
<sequence>MKTIILATGNPNKAIELKEMLDNAYEVKTMGEVGIHIDIIEDGETFEDNALIKVRAIAPYVSDQDIIMADDSGLSVDALKGAPGVYSARYAGEHVTYADNNAKLLKEMAAVPDGERGAEFICCVALILPGGEEWTGRGTVRGTIAHGLRGVEGFGYDPLFIEETTGQSYAEMGDAAKNKISHRGQAIALAKAKLDSLV</sequence>
<feature type="binding site" evidence="10">
    <location>
        <position position="177"/>
    </location>
    <ligand>
        <name>substrate</name>
    </ligand>
</feature>
<dbReference type="PANTHER" id="PTHR11067:SF9">
    <property type="entry name" value="INOSINE TRIPHOSPHATE PYROPHOSPHATASE"/>
    <property type="match status" value="1"/>
</dbReference>
<feature type="binding site" evidence="10">
    <location>
        <position position="71"/>
    </location>
    <ligand>
        <name>Mg(2+)</name>
        <dbReference type="ChEBI" id="CHEBI:18420"/>
    </ligand>
</feature>
<feature type="binding site" evidence="10">
    <location>
        <begin position="182"/>
        <end position="183"/>
    </location>
    <ligand>
        <name>substrate</name>
    </ligand>
</feature>
<evidence type="ECO:0000256" key="2">
    <source>
        <dbReference type="ARBA" id="ARBA00011738"/>
    </source>
</evidence>
<comment type="function">
    <text evidence="10">Pyrophosphatase that catalyzes the hydrolysis of nucleoside triphosphates to their monophosphate derivatives, with a high preference for the non-canonical purine nucleotides XTP (xanthosine triphosphate), dITP (deoxyinosine triphosphate) and ITP. Seems to function as a house-cleaning enzyme that removes non-canonical purine nucleotides from the nucleotide pool, thus preventing their incorporation into DNA/RNA and avoiding chromosomal lesions.</text>
</comment>
<keyword evidence="5 10" id="KW-0378">Hydrolase</keyword>
<evidence type="ECO:0000256" key="4">
    <source>
        <dbReference type="ARBA" id="ARBA00022741"/>
    </source>
</evidence>
<evidence type="ECO:0000256" key="7">
    <source>
        <dbReference type="ARBA" id="ARBA00023080"/>
    </source>
</evidence>
<dbReference type="HAMAP" id="MF_01405">
    <property type="entry name" value="Non_canon_purine_NTPase"/>
    <property type="match status" value="1"/>
</dbReference>
<evidence type="ECO:0000313" key="13">
    <source>
        <dbReference type="Proteomes" id="UP000199652"/>
    </source>
</evidence>
<dbReference type="GO" id="GO:0035870">
    <property type="term" value="F:dITP diphosphatase activity"/>
    <property type="evidence" value="ECO:0007669"/>
    <property type="project" value="UniProtKB-UniRule"/>
</dbReference>
<dbReference type="Gene3D" id="3.90.950.10">
    <property type="match status" value="1"/>
</dbReference>
<dbReference type="EC" id="3.6.1.66" evidence="10"/>
<accession>A0A1H3BF27</accession>
<comment type="similarity">
    <text evidence="1 10 11">Belongs to the HAM1 NTPase family.</text>
</comment>
<evidence type="ECO:0000313" key="12">
    <source>
        <dbReference type="EMBL" id="SDX39669.1"/>
    </source>
</evidence>
<evidence type="ECO:0000256" key="3">
    <source>
        <dbReference type="ARBA" id="ARBA00022723"/>
    </source>
</evidence>
<evidence type="ECO:0000256" key="6">
    <source>
        <dbReference type="ARBA" id="ARBA00022842"/>
    </source>
</evidence>
<evidence type="ECO:0000256" key="8">
    <source>
        <dbReference type="ARBA" id="ARBA00051875"/>
    </source>
</evidence>
<reference evidence="13" key="1">
    <citation type="submission" date="2016-10" db="EMBL/GenBank/DDBJ databases">
        <authorList>
            <person name="Varghese N."/>
            <person name="Submissions S."/>
        </authorList>
    </citation>
    <scope>NUCLEOTIDE SEQUENCE [LARGE SCALE GENOMIC DNA]</scope>
    <source>
        <strain evidence="13">VPI 5359</strain>
    </source>
</reference>
<keyword evidence="6 10" id="KW-0460">Magnesium</keyword>
<dbReference type="SUPFAM" id="SSF52972">
    <property type="entry name" value="ITPase-like"/>
    <property type="match status" value="1"/>
</dbReference>
<dbReference type="GO" id="GO:0005829">
    <property type="term" value="C:cytosol"/>
    <property type="evidence" value="ECO:0007669"/>
    <property type="project" value="TreeGrafter"/>
</dbReference>